<dbReference type="PANTHER" id="PTHR30097:SF15">
    <property type="entry name" value="CATION EFFLUX SYSTEM PROTEIN CUSB"/>
    <property type="match status" value="1"/>
</dbReference>
<dbReference type="Gene3D" id="2.40.30.170">
    <property type="match status" value="1"/>
</dbReference>
<feature type="domain" description="CusB-like beta-barrel" evidence="3">
    <location>
        <begin position="220"/>
        <end position="293"/>
    </location>
</feature>
<organism evidence="4">
    <name type="scientific">hydrothermal vent metagenome</name>
    <dbReference type="NCBI Taxonomy" id="652676"/>
    <lineage>
        <taxon>unclassified sequences</taxon>
        <taxon>metagenomes</taxon>
        <taxon>ecological metagenomes</taxon>
    </lineage>
</organism>
<dbReference type="PANTHER" id="PTHR30097">
    <property type="entry name" value="CATION EFFLUX SYSTEM PROTEIN CUSB"/>
    <property type="match status" value="1"/>
</dbReference>
<dbReference type="AlphaFoldDB" id="A0A1W1BFL3"/>
<dbReference type="Pfam" id="PF25919">
    <property type="entry name" value="BSH_CusB"/>
    <property type="match status" value="1"/>
</dbReference>
<evidence type="ECO:0000259" key="2">
    <source>
        <dbReference type="Pfam" id="PF25919"/>
    </source>
</evidence>
<gene>
    <name evidence="4" type="ORF">MNB_SV-8-380</name>
</gene>
<dbReference type="InterPro" id="IPR058792">
    <property type="entry name" value="Beta-barrel_RND_2"/>
</dbReference>
<dbReference type="InterPro" id="IPR058790">
    <property type="entry name" value="BSH_CusB"/>
</dbReference>
<protein>
    <submittedName>
        <fullName evidence="4">Probable Co/Zn/Cd efflux system membrane fusion protein</fullName>
    </submittedName>
</protein>
<dbReference type="GO" id="GO:0060003">
    <property type="term" value="P:copper ion export"/>
    <property type="evidence" value="ECO:0007669"/>
    <property type="project" value="TreeGrafter"/>
</dbReference>
<name>A0A1W1BFL3_9ZZZZ</name>
<dbReference type="GO" id="GO:0030288">
    <property type="term" value="C:outer membrane-bounded periplasmic space"/>
    <property type="evidence" value="ECO:0007669"/>
    <property type="project" value="TreeGrafter"/>
</dbReference>
<evidence type="ECO:0000256" key="1">
    <source>
        <dbReference type="ARBA" id="ARBA00022448"/>
    </source>
</evidence>
<reference evidence="4" key="1">
    <citation type="submission" date="2016-10" db="EMBL/GenBank/DDBJ databases">
        <authorList>
            <person name="de Groot N.N."/>
        </authorList>
    </citation>
    <scope>NUCLEOTIDE SEQUENCE</scope>
</reference>
<dbReference type="InterPro" id="IPR051909">
    <property type="entry name" value="MFP_Cation_Efflux"/>
</dbReference>
<evidence type="ECO:0000259" key="3">
    <source>
        <dbReference type="Pfam" id="PF25954"/>
    </source>
</evidence>
<sequence length="372" mass="42350">MLHLRRQIIMLCLVSVSTLHAQMKCEAGKCSTGKEMSVKVPVKDKSVTTTAEKQKREHKLTIEQLFNVRTVTVKKTVSSHKQTNYGYIVEDESLKTDVTAWYSGFVEKLYIDRLYTIVHKGDALVKVYSPEVYKAKQDYLNSIKFNLKHPSSAMLKSAKIKLELLGVSSKEIEHIRQTNKVKRFTTILAPASGWIFEKNINQGSAFKRGKKLFEIVSLKKLWIEVKLYQNELEKIQTLDDFSVNVKGISKIYKAKKSLLYPMLDPKEATATLRLTIDNSDKRLKPGMYVKVSALTDDSSHLVIPRTAAIRKNGSWYAFLSTEFKGEYEPVKIKLKPLDNSYFELLSGLNEGDTVVNNALFMMDSDAQINGIY</sequence>
<keyword evidence="1" id="KW-0813">Transport</keyword>
<dbReference type="Pfam" id="PF25954">
    <property type="entry name" value="Beta-barrel_RND_2"/>
    <property type="match status" value="1"/>
</dbReference>
<dbReference type="GO" id="GO:0046914">
    <property type="term" value="F:transition metal ion binding"/>
    <property type="evidence" value="ECO:0007669"/>
    <property type="project" value="TreeGrafter"/>
</dbReference>
<dbReference type="Gene3D" id="2.40.420.20">
    <property type="match status" value="1"/>
</dbReference>
<dbReference type="GO" id="GO:0015679">
    <property type="term" value="P:plasma membrane copper ion transport"/>
    <property type="evidence" value="ECO:0007669"/>
    <property type="project" value="TreeGrafter"/>
</dbReference>
<accession>A0A1W1BFL3</accession>
<feature type="domain" description="CusB-like barrel-sandwich hybrid" evidence="2">
    <location>
        <begin position="98"/>
        <end position="215"/>
    </location>
</feature>
<dbReference type="SUPFAM" id="SSF111369">
    <property type="entry name" value="HlyD-like secretion proteins"/>
    <property type="match status" value="1"/>
</dbReference>
<proteinExistence type="predicted"/>
<dbReference type="EMBL" id="FPHD01000019">
    <property type="protein sequence ID" value="SFV52265.1"/>
    <property type="molecule type" value="Genomic_DNA"/>
</dbReference>
<evidence type="ECO:0000313" key="4">
    <source>
        <dbReference type="EMBL" id="SFV52265.1"/>
    </source>
</evidence>